<dbReference type="VEuPathDB" id="TriTrypDB:ADEAN_000713100"/>
<protein>
    <submittedName>
        <fullName evidence="1">Uncharacterized protein</fullName>
    </submittedName>
</protein>
<name>A0A7G2CN39_9TRYP</name>
<keyword evidence="2" id="KW-1185">Reference proteome</keyword>
<gene>
    <name evidence="1" type="ORF">ADEAN_000713100</name>
</gene>
<sequence length="378" mass="42616">MDRLESRFSDSFACLQTLAGAVKELVPANTLDRYRTLFDYVHPREPIVNKALSIDSLQDNSTRYDLEEDNYFVSLGDRAKLMKCPDSTLNSGSELYSAMRNMNLVITTACSSLVIYVMDNLANAINLRNRYKQHVAEAQSTKNMSYEEIVNELGGVKQFLGVAGDDIEEWFRFVLTEEMSLTYFTRLLIKKHRKQMEKSYKSIAIGVMGAKLLDKLSDTPSDEFDYLQVICSIYFKIVFVVAGGKRSIRSDDMRFNVNPHDINNDVWLSRMVESPILSRICWIPYMLGMPLMASKSNLYSLKSKPLGFDEASEASGILREVFQAVGALPSGGQLPPQVRGLVFHVPFSRRQRGRETCADELVYVAALSSAECAVELHG</sequence>
<dbReference type="OrthoDB" id="272602at2759"/>
<reference evidence="1 2" key="1">
    <citation type="submission" date="2020-08" db="EMBL/GenBank/DDBJ databases">
        <authorList>
            <person name="Newling K."/>
            <person name="Davey J."/>
            <person name="Forrester S."/>
        </authorList>
    </citation>
    <scope>NUCLEOTIDE SEQUENCE [LARGE SCALE GENOMIC DNA]</scope>
    <source>
        <strain evidence="2">Crithidia deanei Carvalho (ATCC PRA-265)</strain>
    </source>
</reference>
<proteinExistence type="predicted"/>
<dbReference type="EMBL" id="LR877158">
    <property type="protein sequence ID" value="CAD2219622.1"/>
    <property type="molecule type" value="Genomic_DNA"/>
</dbReference>
<dbReference type="Proteomes" id="UP000515908">
    <property type="component" value="Chromosome 14"/>
</dbReference>
<evidence type="ECO:0000313" key="2">
    <source>
        <dbReference type="Proteomes" id="UP000515908"/>
    </source>
</evidence>
<evidence type="ECO:0000313" key="1">
    <source>
        <dbReference type="EMBL" id="CAD2219622.1"/>
    </source>
</evidence>
<dbReference type="AlphaFoldDB" id="A0A7G2CN39"/>
<accession>A0A7G2CN39</accession>
<organism evidence="1 2">
    <name type="scientific">Angomonas deanei</name>
    <dbReference type="NCBI Taxonomy" id="59799"/>
    <lineage>
        <taxon>Eukaryota</taxon>
        <taxon>Discoba</taxon>
        <taxon>Euglenozoa</taxon>
        <taxon>Kinetoplastea</taxon>
        <taxon>Metakinetoplastina</taxon>
        <taxon>Trypanosomatida</taxon>
        <taxon>Trypanosomatidae</taxon>
        <taxon>Strigomonadinae</taxon>
        <taxon>Angomonas</taxon>
    </lineage>
</organism>